<feature type="region of interest" description="Disordered" evidence="1">
    <location>
        <begin position="321"/>
        <end position="360"/>
    </location>
</feature>
<feature type="region of interest" description="Disordered" evidence="1">
    <location>
        <begin position="23"/>
        <end position="61"/>
    </location>
</feature>
<feature type="compositionally biased region" description="Basic and acidic residues" evidence="1">
    <location>
        <begin position="23"/>
        <end position="49"/>
    </location>
</feature>
<accession>A0A7S3E2X5</accession>
<evidence type="ECO:0000256" key="1">
    <source>
        <dbReference type="SAM" id="MobiDB-lite"/>
    </source>
</evidence>
<evidence type="ECO:0000313" key="2">
    <source>
        <dbReference type="EMBL" id="CAE0021799.1"/>
    </source>
</evidence>
<proteinExistence type="predicted"/>
<name>A0A7S3E2X5_9CHLO</name>
<organism evidence="2">
    <name type="scientific">Chloropicon laureae</name>
    <dbReference type="NCBI Taxonomy" id="464258"/>
    <lineage>
        <taxon>Eukaryota</taxon>
        <taxon>Viridiplantae</taxon>
        <taxon>Chlorophyta</taxon>
        <taxon>Chloropicophyceae</taxon>
        <taxon>Chloropicales</taxon>
        <taxon>Chloropicaceae</taxon>
        <taxon>Chloropicon</taxon>
    </lineage>
</organism>
<protein>
    <submittedName>
        <fullName evidence="2">Uncharacterized protein</fullName>
    </submittedName>
</protein>
<dbReference type="EMBL" id="HBHU01008587">
    <property type="protein sequence ID" value="CAE0021799.1"/>
    <property type="molecule type" value="Transcribed_RNA"/>
</dbReference>
<reference evidence="2" key="1">
    <citation type="submission" date="2021-01" db="EMBL/GenBank/DDBJ databases">
        <authorList>
            <person name="Corre E."/>
            <person name="Pelletier E."/>
            <person name="Niang G."/>
            <person name="Scheremetjew M."/>
            <person name="Finn R."/>
            <person name="Kale V."/>
            <person name="Holt S."/>
            <person name="Cochrane G."/>
            <person name="Meng A."/>
            <person name="Brown T."/>
            <person name="Cohen L."/>
        </authorList>
    </citation>
    <scope>NUCLEOTIDE SEQUENCE</scope>
    <source>
        <strain evidence="2">RCC856</strain>
    </source>
</reference>
<dbReference type="AlphaFoldDB" id="A0A7S3E2X5"/>
<sequence length="424" mass="45921">MCGPVNAGSSGRAFPFADGAESRVFKDASRKRAEELKAEDRVQHEKKNDPVSCSKKKGEEDPFGGVQEGCRVLFVSGGEDWHAGVAKDLRELRYAVTETRSLSEGRQYDEYDLLFLAGDFFASPPSPPLAAAAKKVATLCLVDGRRGDADAQVMNAMLAGVREVVTRATLSQQKLKLCWQHTVKSEMLQQGLTPGPVHGKLGEEFILGTKTYPLRKTTSPLVLNIQRENRKRNHQSKRRERARGKEVAAAALRLSALPSPPPPASPSAALQYAAAAVVKAESPKSPLSTGEPPAPVKAARVIKRRRRNSWKMTHLAKASKHSACGVGGNTEDLAGGFHSGGNSSSGEDSPTMRPAPQPAHTRSADCQCELCFQPTMFPDSFLSLIQDKFDEGPFKEADLGLDEVANFEFQAYASLPDPQLVSQL</sequence>
<gene>
    <name evidence="2" type="ORF">CLAU1311_LOCUS5573</name>
</gene>